<organism evidence="1 2">
    <name type="scientific">Phaeobacter gallaeciensis</name>
    <dbReference type="NCBI Taxonomy" id="60890"/>
    <lineage>
        <taxon>Bacteria</taxon>
        <taxon>Pseudomonadati</taxon>
        <taxon>Pseudomonadota</taxon>
        <taxon>Alphaproteobacteria</taxon>
        <taxon>Rhodobacterales</taxon>
        <taxon>Roseobacteraceae</taxon>
        <taxon>Phaeobacter</taxon>
    </lineage>
</organism>
<dbReference type="RefSeq" id="WP_024096416.1">
    <property type="nucleotide sequence ID" value="NZ_CP010588.1"/>
</dbReference>
<accession>A0AAD0EC36</accession>
<protein>
    <recommendedName>
        <fullName evidence="3">Twin-arginine translocation pathway signal</fullName>
    </recommendedName>
</protein>
<name>A0AAD0EC36_9RHOB</name>
<evidence type="ECO:0000313" key="1">
    <source>
        <dbReference type="EMBL" id="ATF05028.1"/>
    </source>
</evidence>
<evidence type="ECO:0000313" key="2">
    <source>
        <dbReference type="Proteomes" id="UP000217545"/>
    </source>
</evidence>
<dbReference type="GeneID" id="31845383"/>
<sequence>MINIPPSPSVSQSAGLSRRSFLTRSGLIGCSLAASPLLTPVSFAAAPWDTRLVVIILRGGMDAIDVVQPYGDPAYAGLRSTLMGGPEHGALDLDGYFALHPALAPLMPLWKAEQLGFIHAVSTPYRNKRSHFDGQDLLEAGTPGLHQRRDGWLNRLLQVTPGVEARTAFAIGQGEMKLLQGAAPVSDWSPDAQMSLSPQAERLAGLMMEQDPLFHSALSEALDLAESTTEDAMAGAGGRMGQGPRRPRPHQRIASYAAQQLRGESRIAAFSINGWDTHNRQTGALKRALRRLSETILTLHGDLGPGIWDKTAVVAMTEFGRTVRENGTGGTDHGTGGAMVLAGGAIKGGRVHGQWPGLAEAQLFDRRDLMPTGDVRAQMGWIMRGMIGTDHQAISDVIFPGVELGSDPGLLRG</sequence>
<dbReference type="InterPro" id="IPR006311">
    <property type="entry name" value="TAT_signal"/>
</dbReference>
<dbReference type="AlphaFoldDB" id="A0AAD0EC36"/>
<dbReference type="Pfam" id="PF07394">
    <property type="entry name" value="DUF1501"/>
    <property type="match status" value="1"/>
</dbReference>
<dbReference type="PROSITE" id="PS51318">
    <property type="entry name" value="TAT"/>
    <property type="match status" value="1"/>
</dbReference>
<dbReference type="EMBL" id="CP010784">
    <property type="protein sequence ID" value="ATF05028.1"/>
    <property type="molecule type" value="Genomic_DNA"/>
</dbReference>
<evidence type="ECO:0008006" key="3">
    <source>
        <dbReference type="Google" id="ProtNLM"/>
    </source>
</evidence>
<proteinExistence type="predicted"/>
<dbReference type="InterPro" id="IPR010869">
    <property type="entry name" value="DUF1501"/>
</dbReference>
<dbReference type="InterPro" id="IPR019546">
    <property type="entry name" value="TAT_signal_bac_arc"/>
</dbReference>
<dbReference type="PANTHER" id="PTHR43737">
    <property type="entry name" value="BLL7424 PROTEIN"/>
    <property type="match status" value="1"/>
</dbReference>
<gene>
    <name evidence="1" type="ORF">PhaeoP63_00936</name>
</gene>
<dbReference type="NCBIfam" id="TIGR01409">
    <property type="entry name" value="TAT_signal_seq"/>
    <property type="match status" value="1"/>
</dbReference>
<reference evidence="1 2" key="1">
    <citation type="journal article" date="2017" name="Front. Microbiol.">
        <title>Phaeobacter piscinae sp. nov., a species of the Roseobacter group and potential aquaculture probiont.</title>
        <authorList>
            <person name="Sonnenschein E.C."/>
            <person name="Phippen C.B.W."/>
            <person name="Nielsen K.F."/>
            <person name="Mateiu R.V."/>
            <person name="Melchiorsen J."/>
            <person name="Gram L."/>
            <person name="Overmann J."/>
            <person name="Freese H.M."/>
        </authorList>
    </citation>
    <scope>NUCLEOTIDE SEQUENCE [LARGE SCALE GENOMIC DNA]</scope>
    <source>
        <strain evidence="1 2">P63</strain>
    </source>
</reference>
<dbReference type="PANTHER" id="PTHR43737:SF1">
    <property type="entry name" value="DUF1501 DOMAIN-CONTAINING PROTEIN"/>
    <property type="match status" value="1"/>
</dbReference>
<dbReference type="Proteomes" id="UP000217545">
    <property type="component" value="Chromosome"/>
</dbReference>